<dbReference type="SMART" id="SM00905">
    <property type="entry name" value="FolB"/>
    <property type="match status" value="1"/>
</dbReference>
<comment type="pathway">
    <text evidence="1 12">One-carbon metabolism; tetrahydrofolate interconversion.</text>
</comment>
<evidence type="ECO:0000256" key="5">
    <source>
        <dbReference type="ARBA" id="ARBA00022755"/>
    </source>
</evidence>
<evidence type="ECO:0000256" key="3">
    <source>
        <dbReference type="ARBA" id="ARBA00022563"/>
    </source>
</evidence>
<dbReference type="EC" id="3.5.4.9" evidence="12"/>
<dbReference type="InterPro" id="IPR046346">
    <property type="entry name" value="Aminoacid_DH-like_N_sf"/>
</dbReference>
<evidence type="ECO:0000256" key="6">
    <source>
        <dbReference type="ARBA" id="ARBA00022801"/>
    </source>
</evidence>
<name>M3AA57_9PROT</name>
<evidence type="ECO:0000256" key="12">
    <source>
        <dbReference type="HAMAP-Rule" id="MF_01576"/>
    </source>
</evidence>
<gene>
    <name evidence="12" type="primary">folD</name>
    <name evidence="14" type="ORF">H261_12411</name>
</gene>
<dbReference type="FunFam" id="3.40.50.720:FF:000006">
    <property type="entry name" value="Bifunctional protein FolD"/>
    <property type="match status" value="1"/>
</dbReference>
<dbReference type="PANTHER" id="PTHR48099:SF5">
    <property type="entry name" value="C-1-TETRAHYDROFOLATE SYNTHASE, CYTOPLASMIC"/>
    <property type="match status" value="1"/>
</dbReference>
<comment type="catalytic activity">
    <reaction evidence="12">
        <text>(6R)-5,10-methylene-5,6,7,8-tetrahydrofolate + NADP(+) = (6R)-5,10-methenyltetrahydrofolate + NADPH</text>
        <dbReference type="Rhea" id="RHEA:22812"/>
        <dbReference type="ChEBI" id="CHEBI:15636"/>
        <dbReference type="ChEBI" id="CHEBI:57455"/>
        <dbReference type="ChEBI" id="CHEBI:57783"/>
        <dbReference type="ChEBI" id="CHEBI:58349"/>
        <dbReference type="EC" id="1.5.1.5"/>
    </reaction>
</comment>
<dbReference type="Pfam" id="PF02152">
    <property type="entry name" value="FolB"/>
    <property type="match status" value="1"/>
</dbReference>
<dbReference type="GO" id="GO:0004150">
    <property type="term" value="F:dihydroneopterin aldolase activity"/>
    <property type="evidence" value="ECO:0007669"/>
    <property type="project" value="InterPro"/>
</dbReference>
<dbReference type="PATRIC" id="fig|1244869.3.peg.2505"/>
<dbReference type="STRING" id="1244869.H261_12411"/>
<dbReference type="PRINTS" id="PR00085">
    <property type="entry name" value="THFDHDRGNASE"/>
</dbReference>
<dbReference type="Pfam" id="PF02882">
    <property type="entry name" value="THF_DHG_CYH_C"/>
    <property type="match status" value="1"/>
</dbReference>
<sequence length="421" mass="44247">MPAAALALSPTHHDMLGRPVAGAILEEVAAEAARLAALGRPPRLVSMTIGDTAPVEVYVRNQRRAAETAGIGFSCLALPADVAQAQALAEIRRLNADDSVTGIILQRPVPPHLSVKSLQGAILPAKDVEGMHPASIGNIVYGNSSIGPCTALASVEMLRRTGLRLEGLEVVVIGHSEIVGKPIAFLLMAEGATVTVCHHMTRSVAMHSRRADAVFVAVGRPHLIGPDMIKPGAVVIDIGINQITDPQGRSRVVGDVDTDAVRGVAGWITPVPGGVGPVTVAMLMRNAVRAAGLNRPAAVAAAAAVDRVLVEGLDLEMSIGLHPWEMNALQPVRIDLEIDCERRPLGAEPVVCYERLSRRVRDLAAAGHVELVETLAERIAGLCLADPRVHRAAVSVRKTSAIPGTSAVGVKVIREKTEKAM</sequence>
<dbReference type="AlphaFoldDB" id="M3AA57"/>
<reference evidence="14 15" key="1">
    <citation type="journal article" date="2014" name="Genome Announc.">
        <title>Draft Genome Sequence of Magnetospirillum sp. Strain SO-1, a Freshwater Magnetotactic Bacterium Isolated from the Ol'khovka River, Russia.</title>
        <authorList>
            <person name="Grouzdev D.S."/>
            <person name="Dziuba M.V."/>
            <person name="Sukhacheva M.S."/>
            <person name="Mardanov A.V."/>
            <person name="Beletskiy A.V."/>
            <person name="Kuznetsov B.B."/>
            <person name="Skryabin K.G."/>
        </authorList>
    </citation>
    <scope>NUCLEOTIDE SEQUENCE [LARGE SCALE GENOMIC DNA]</scope>
    <source>
        <strain evidence="14 15">SO-1</strain>
    </source>
</reference>
<dbReference type="InterPro" id="IPR020630">
    <property type="entry name" value="THF_DH/CycHdrlase_cat_dom"/>
</dbReference>
<keyword evidence="6 12" id="KW-0378">Hydrolase</keyword>
<dbReference type="SUPFAM" id="SSF55620">
    <property type="entry name" value="Tetrahydrobiopterin biosynthesis enzymes-like"/>
    <property type="match status" value="1"/>
</dbReference>
<evidence type="ECO:0000256" key="2">
    <source>
        <dbReference type="ARBA" id="ARBA00011738"/>
    </source>
</evidence>
<dbReference type="eggNOG" id="COG0190">
    <property type="taxonomic scope" value="Bacteria"/>
</dbReference>
<evidence type="ECO:0000256" key="1">
    <source>
        <dbReference type="ARBA" id="ARBA00004777"/>
    </source>
</evidence>
<dbReference type="InterPro" id="IPR036291">
    <property type="entry name" value="NAD(P)-bd_dom_sf"/>
</dbReference>
<dbReference type="PANTHER" id="PTHR48099">
    <property type="entry name" value="C-1-TETRAHYDROFOLATE SYNTHASE, CYTOPLASMIC-RELATED"/>
    <property type="match status" value="1"/>
</dbReference>
<keyword evidence="4 12" id="KW-0028">Amino-acid biosynthesis</keyword>
<evidence type="ECO:0000256" key="9">
    <source>
        <dbReference type="ARBA" id="ARBA00023102"/>
    </source>
</evidence>
<proteinExistence type="inferred from homology"/>
<feature type="binding site" evidence="12">
    <location>
        <begin position="174"/>
        <end position="176"/>
    </location>
    <ligand>
        <name>NADP(+)</name>
        <dbReference type="ChEBI" id="CHEBI:58349"/>
    </ligand>
</feature>
<dbReference type="Proteomes" id="UP000011744">
    <property type="component" value="Unassembled WGS sequence"/>
</dbReference>
<dbReference type="GO" id="GO:0009086">
    <property type="term" value="P:methionine biosynthetic process"/>
    <property type="evidence" value="ECO:0007669"/>
    <property type="project" value="UniProtKB-KW"/>
</dbReference>
<dbReference type="NCBIfam" id="TIGR00526">
    <property type="entry name" value="folB_dom"/>
    <property type="match status" value="1"/>
</dbReference>
<keyword evidence="7 12" id="KW-0521">NADP</keyword>
<keyword evidence="11 12" id="KW-0511">Multifunctional enzyme</keyword>
<accession>M3AA57</accession>
<evidence type="ECO:0000256" key="4">
    <source>
        <dbReference type="ARBA" id="ARBA00022605"/>
    </source>
</evidence>
<evidence type="ECO:0000259" key="13">
    <source>
        <dbReference type="SMART" id="SM00905"/>
    </source>
</evidence>
<comment type="caution">
    <text evidence="14">The sequence shown here is derived from an EMBL/GenBank/DDBJ whole genome shotgun (WGS) entry which is preliminary data.</text>
</comment>
<evidence type="ECO:0000313" key="15">
    <source>
        <dbReference type="Proteomes" id="UP000011744"/>
    </source>
</evidence>
<dbReference type="InterPro" id="IPR020631">
    <property type="entry name" value="THF_DH/CycHdrlase_NAD-bd_dom"/>
</dbReference>
<comment type="caution">
    <text evidence="12">Lacks conserved residue(s) required for the propagation of feature annotation.</text>
</comment>
<comment type="function">
    <text evidence="12">Catalyzes the oxidation of 5,10-methylenetetrahydrofolate to 5,10-methenyltetrahydrofolate and then the hydrolysis of 5,10-methenyltetrahydrofolate to 10-formyltetrahydrofolate.</text>
</comment>
<dbReference type="InterPro" id="IPR006157">
    <property type="entry name" value="FolB_dom"/>
</dbReference>
<evidence type="ECO:0000256" key="10">
    <source>
        <dbReference type="ARBA" id="ARBA00023167"/>
    </source>
</evidence>
<evidence type="ECO:0000313" key="14">
    <source>
        <dbReference type="EMBL" id="EME69628.1"/>
    </source>
</evidence>
<dbReference type="Gene3D" id="3.40.50.720">
    <property type="entry name" value="NAD(P)-binding Rossmann-like Domain"/>
    <property type="match status" value="1"/>
</dbReference>
<dbReference type="Gene3D" id="3.30.1130.10">
    <property type="match status" value="1"/>
</dbReference>
<evidence type="ECO:0000256" key="8">
    <source>
        <dbReference type="ARBA" id="ARBA00023002"/>
    </source>
</evidence>
<dbReference type="GO" id="GO:0004488">
    <property type="term" value="F:methylenetetrahydrofolate dehydrogenase (NADP+) activity"/>
    <property type="evidence" value="ECO:0007669"/>
    <property type="project" value="UniProtKB-UniRule"/>
</dbReference>
<dbReference type="InterPro" id="IPR043133">
    <property type="entry name" value="GTP-CH-I_C/QueF"/>
</dbReference>
<feature type="binding site" evidence="12">
    <location>
        <position position="240"/>
    </location>
    <ligand>
        <name>NADP(+)</name>
        <dbReference type="ChEBI" id="CHEBI:58349"/>
    </ligand>
</feature>
<dbReference type="InterPro" id="IPR000672">
    <property type="entry name" value="THF_DH/CycHdrlase"/>
</dbReference>
<dbReference type="EMBL" id="AONQ01000030">
    <property type="protein sequence ID" value="EME69628.1"/>
    <property type="molecule type" value="Genomic_DNA"/>
</dbReference>
<keyword evidence="9 12" id="KW-0368">Histidine biosynthesis</keyword>
<dbReference type="GO" id="GO:0035999">
    <property type="term" value="P:tetrahydrofolate interconversion"/>
    <property type="evidence" value="ECO:0007669"/>
    <property type="project" value="UniProtKB-UniRule"/>
</dbReference>
<dbReference type="GO" id="GO:0004477">
    <property type="term" value="F:methenyltetrahydrofolate cyclohydrolase activity"/>
    <property type="evidence" value="ECO:0007669"/>
    <property type="project" value="UniProtKB-UniRule"/>
</dbReference>
<evidence type="ECO:0000256" key="11">
    <source>
        <dbReference type="ARBA" id="ARBA00023268"/>
    </source>
</evidence>
<dbReference type="SUPFAM" id="SSF53223">
    <property type="entry name" value="Aminoacid dehydrogenase-like, N-terminal domain"/>
    <property type="match status" value="1"/>
</dbReference>
<protein>
    <recommendedName>
        <fullName evidence="12">Bifunctional protein FolD</fullName>
    </recommendedName>
    <domain>
        <recommendedName>
            <fullName evidence="12">Methylenetetrahydrofolate dehydrogenase</fullName>
            <ecNumber evidence="12">1.5.1.5</ecNumber>
        </recommendedName>
    </domain>
    <domain>
        <recommendedName>
            <fullName evidence="12">Methenyltetrahydrofolate cyclohydrolase</fullName>
            <ecNumber evidence="12">3.5.4.9</ecNumber>
        </recommendedName>
    </domain>
</protein>
<dbReference type="GO" id="GO:0000105">
    <property type="term" value="P:L-histidine biosynthetic process"/>
    <property type="evidence" value="ECO:0007669"/>
    <property type="project" value="UniProtKB-KW"/>
</dbReference>
<comment type="subunit">
    <text evidence="2 12">Homodimer.</text>
</comment>
<dbReference type="HAMAP" id="MF_01576">
    <property type="entry name" value="THF_DHG_CYH"/>
    <property type="match status" value="1"/>
</dbReference>
<dbReference type="CDD" id="cd01080">
    <property type="entry name" value="NAD_bind_m-THF_DH_Cyclohyd"/>
    <property type="match status" value="1"/>
</dbReference>
<dbReference type="Pfam" id="PF00763">
    <property type="entry name" value="THF_DHG_CYH"/>
    <property type="match status" value="1"/>
</dbReference>
<dbReference type="GO" id="GO:0006164">
    <property type="term" value="P:purine nucleotide biosynthetic process"/>
    <property type="evidence" value="ECO:0007669"/>
    <property type="project" value="UniProtKB-KW"/>
</dbReference>
<dbReference type="RefSeq" id="WP_008617931.1">
    <property type="nucleotide sequence ID" value="NZ_AONQ01000030.1"/>
</dbReference>
<keyword evidence="10 12" id="KW-0486">Methionine biosynthesis</keyword>
<dbReference type="Gene3D" id="3.40.50.10860">
    <property type="entry name" value="Leucine Dehydrogenase, chain A, domain 1"/>
    <property type="match status" value="1"/>
</dbReference>
<organism evidence="14 15">
    <name type="scientific">Paramagnetospirillum caucaseum</name>
    <dbReference type="NCBI Taxonomy" id="1244869"/>
    <lineage>
        <taxon>Bacteria</taxon>
        <taxon>Pseudomonadati</taxon>
        <taxon>Pseudomonadota</taxon>
        <taxon>Alphaproteobacteria</taxon>
        <taxon>Rhodospirillales</taxon>
        <taxon>Magnetospirillaceae</taxon>
        <taxon>Paramagnetospirillum</taxon>
    </lineage>
</organism>
<dbReference type="UniPathway" id="UPA00193"/>
<feature type="domain" description="Dihydroneopterin aldolase/epimerase" evidence="13">
    <location>
        <begin position="308"/>
        <end position="414"/>
    </location>
</feature>
<dbReference type="OrthoDB" id="5297888at2"/>
<keyword evidence="15" id="KW-1185">Reference proteome</keyword>
<comment type="similarity">
    <text evidence="12">Belongs to the tetrahydrofolate dehydrogenase/cyclohydrolase family.</text>
</comment>
<keyword evidence="3 12" id="KW-0554">One-carbon metabolism</keyword>
<evidence type="ECO:0000256" key="7">
    <source>
        <dbReference type="ARBA" id="ARBA00022857"/>
    </source>
</evidence>
<keyword evidence="5 12" id="KW-0658">Purine biosynthesis</keyword>
<dbReference type="GO" id="GO:0005829">
    <property type="term" value="C:cytosol"/>
    <property type="evidence" value="ECO:0007669"/>
    <property type="project" value="TreeGrafter"/>
</dbReference>
<dbReference type="EC" id="1.5.1.5" evidence="12"/>
<keyword evidence="8 12" id="KW-0560">Oxidoreductase</keyword>
<dbReference type="SUPFAM" id="SSF51735">
    <property type="entry name" value="NAD(P)-binding Rossmann-fold domains"/>
    <property type="match status" value="1"/>
</dbReference>
<comment type="catalytic activity">
    <reaction evidence="12">
        <text>(6R)-5,10-methenyltetrahydrofolate + H2O = (6R)-10-formyltetrahydrofolate + H(+)</text>
        <dbReference type="Rhea" id="RHEA:23700"/>
        <dbReference type="ChEBI" id="CHEBI:15377"/>
        <dbReference type="ChEBI" id="CHEBI:15378"/>
        <dbReference type="ChEBI" id="CHEBI:57455"/>
        <dbReference type="ChEBI" id="CHEBI:195366"/>
        <dbReference type="EC" id="3.5.4.9"/>
    </reaction>
</comment>